<keyword evidence="7" id="KW-1185">Reference proteome</keyword>
<evidence type="ECO:0000259" key="5">
    <source>
        <dbReference type="Pfam" id="PF01258"/>
    </source>
</evidence>
<dbReference type="InterPro" id="IPR000962">
    <property type="entry name" value="Znf_DskA_TraR"/>
</dbReference>
<gene>
    <name evidence="6" type="ORF">ACFQH9_08985</name>
</gene>
<dbReference type="PROSITE" id="PS51128">
    <property type="entry name" value="ZF_DKSA_2"/>
    <property type="match status" value="1"/>
</dbReference>
<accession>A0ABW1I5T1</accession>
<dbReference type="SUPFAM" id="SSF57716">
    <property type="entry name" value="Glucocorticoid receptor-like (DNA-binding domain)"/>
    <property type="match status" value="1"/>
</dbReference>
<keyword evidence="3" id="KW-0862">Zinc</keyword>
<evidence type="ECO:0000256" key="4">
    <source>
        <dbReference type="PROSITE-ProRule" id="PRU00510"/>
    </source>
</evidence>
<evidence type="ECO:0000313" key="6">
    <source>
        <dbReference type="EMBL" id="MFC5948405.1"/>
    </source>
</evidence>
<feature type="zinc finger region" description="dksA C4-type" evidence="4">
    <location>
        <begin position="107"/>
        <end position="131"/>
    </location>
</feature>
<dbReference type="PROSITE" id="PS01102">
    <property type="entry name" value="ZF_DKSA_1"/>
    <property type="match status" value="1"/>
</dbReference>
<keyword evidence="2" id="KW-0863">Zinc-finger</keyword>
<evidence type="ECO:0000256" key="3">
    <source>
        <dbReference type="ARBA" id="ARBA00022833"/>
    </source>
</evidence>
<dbReference type="Pfam" id="PF01258">
    <property type="entry name" value="zf-dskA_traR"/>
    <property type="match status" value="1"/>
</dbReference>
<evidence type="ECO:0000256" key="2">
    <source>
        <dbReference type="ARBA" id="ARBA00022771"/>
    </source>
</evidence>
<keyword evidence="1" id="KW-0479">Metal-binding</keyword>
<reference evidence="7" key="1">
    <citation type="journal article" date="2019" name="Int. J. Syst. Evol. Microbiol.">
        <title>The Global Catalogue of Microorganisms (GCM) 10K type strain sequencing project: providing services to taxonomists for standard genome sequencing and annotation.</title>
        <authorList>
            <consortium name="The Broad Institute Genomics Platform"/>
            <consortium name="The Broad Institute Genome Sequencing Center for Infectious Disease"/>
            <person name="Wu L."/>
            <person name="Ma J."/>
        </authorList>
    </citation>
    <scope>NUCLEOTIDE SEQUENCE [LARGE SCALE GENOMIC DNA]</scope>
    <source>
        <strain evidence="7">CGMCC 4.7397</strain>
    </source>
</reference>
<dbReference type="PANTHER" id="PTHR33823">
    <property type="entry name" value="RNA POLYMERASE-BINDING TRANSCRIPTION FACTOR DKSA-RELATED"/>
    <property type="match status" value="1"/>
</dbReference>
<dbReference type="RefSeq" id="WP_379565460.1">
    <property type="nucleotide sequence ID" value="NZ_JBHSQK010000017.1"/>
</dbReference>
<protein>
    <submittedName>
        <fullName evidence="6">TraR/DksA family transcriptional regulator</fullName>
    </submittedName>
</protein>
<proteinExistence type="predicted"/>
<dbReference type="InterPro" id="IPR020458">
    <property type="entry name" value="Znf_DskA_TraR_CS"/>
</dbReference>
<sequence length="139" mass="14446">MPLDPGPRAGACDLPAAAPAGGSALPADRIATARAAAVARAAALEVQVAALAEQQALTTHDDEHDPEGVTIGFERAQLLGLLAGARDEIAALDRAADRLRDGTYGRCSRCGVVIPEVRLEALPAAETCVTCADLRRRRR</sequence>
<name>A0ABW1I5T1_9PSEU</name>
<evidence type="ECO:0000313" key="7">
    <source>
        <dbReference type="Proteomes" id="UP001596119"/>
    </source>
</evidence>
<comment type="caution">
    <text evidence="6">The sequence shown here is derived from an EMBL/GenBank/DDBJ whole genome shotgun (WGS) entry which is preliminary data.</text>
</comment>
<dbReference type="EMBL" id="JBHSQK010000017">
    <property type="protein sequence ID" value="MFC5948405.1"/>
    <property type="molecule type" value="Genomic_DNA"/>
</dbReference>
<evidence type="ECO:0000256" key="1">
    <source>
        <dbReference type="ARBA" id="ARBA00022723"/>
    </source>
</evidence>
<dbReference type="Gene3D" id="1.20.120.910">
    <property type="entry name" value="DksA, coiled-coil domain"/>
    <property type="match status" value="1"/>
</dbReference>
<feature type="domain" description="Zinc finger DksA/TraR C4-type" evidence="5">
    <location>
        <begin position="102"/>
        <end position="133"/>
    </location>
</feature>
<dbReference type="Proteomes" id="UP001596119">
    <property type="component" value="Unassembled WGS sequence"/>
</dbReference>
<organism evidence="6 7">
    <name type="scientific">Pseudonocardia lutea</name>
    <dbReference type="NCBI Taxonomy" id="2172015"/>
    <lineage>
        <taxon>Bacteria</taxon>
        <taxon>Bacillati</taxon>
        <taxon>Actinomycetota</taxon>
        <taxon>Actinomycetes</taxon>
        <taxon>Pseudonocardiales</taxon>
        <taxon>Pseudonocardiaceae</taxon>
        <taxon>Pseudonocardia</taxon>
    </lineage>
</organism>